<dbReference type="GO" id="GO:0030313">
    <property type="term" value="C:cell envelope"/>
    <property type="evidence" value="ECO:0007669"/>
    <property type="project" value="UniProtKB-SubCell"/>
</dbReference>
<keyword evidence="9" id="KW-1185">Reference proteome</keyword>
<keyword evidence="4 5" id="KW-0802">TPR repeat</keyword>
<dbReference type="Pfam" id="PF23892">
    <property type="entry name" value="Ig_CycH"/>
    <property type="match status" value="1"/>
</dbReference>
<comment type="subcellular location">
    <subcellularLocation>
        <location evidence="1">Cell envelope</location>
    </subcellularLocation>
</comment>
<dbReference type="InterPro" id="IPR011990">
    <property type="entry name" value="TPR-like_helical_dom_sf"/>
</dbReference>
<dbReference type="AlphaFoldDB" id="K2JLT2"/>
<dbReference type="SUPFAM" id="SSF48452">
    <property type="entry name" value="TPR-like"/>
    <property type="match status" value="1"/>
</dbReference>
<evidence type="ECO:0000259" key="7">
    <source>
        <dbReference type="Pfam" id="PF23914"/>
    </source>
</evidence>
<keyword evidence="2" id="KW-0677">Repeat</keyword>
<dbReference type="InterPro" id="IPR017560">
    <property type="entry name" value="Cyt_c_biogenesis_CcmI"/>
</dbReference>
<dbReference type="InterPro" id="IPR056413">
    <property type="entry name" value="TPR_CcmH_CycH"/>
</dbReference>
<name>K2JLT2_9GAMM</name>
<dbReference type="EMBL" id="AMRI01000008">
    <property type="protein sequence ID" value="EKE75382.1"/>
    <property type="molecule type" value="Genomic_DNA"/>
</dbReference>
<dbReference type="STRING" id="745411.B3C1_06889"/>
<feature type="domain" description="Cytochrome c-type biogenesis protein H TPR" evidence="7">
    <location>
        <begin position="113"/>
        <end position="269"/>
    </location>
</feature>
<dbReference type="RefSeq" id="WP_008483805.1">
    <property type="nucleotide sequence ID" value="NZ_AMRI01000008.1"/>
</dbReference>
<reference evidence="8 9" key="1">
    <citation type="journal article" date="2012" name="J. Bacteriol.">
        <title>Genome Sequence of Gallaecimonas xiamenensis Type Strain 3-C-1.</title>
        <authorList>
            <person name="Lai Q."/>
            <person name="Wang L."/>
            <person name="Wang W."/>
            <person name="Shao Z."/>
        </authorList>
    </citation>
    <scope>NUCLEOTIDE SEQUENCE [LARGE SCALE GENOMIC DNA]</scope>
    <source>
        <strain evidence="8 9">3-C-1</strain>
    </source>
</reference>
<dbReference type="Gene3D" id="1.25.40.10">
    <property type="entry name" value="Tetratricopeptide repeat domain"/>
    <property type="match status" value="1"/>
</dbReference>
<organism evidence="8 9">
    <name type="scientific">Gallaecimonas xiamenensis 3-C-1</name>
    <dbReference type="NCBI Taxonomy" id="745411"/>
    <lineage>
        <taxon>Bacteria</taxon>
        <taxon>Pseudomonadati</taxon>
        <taxon>Pseudomonadota</taxon>
        <taxon>Gammaproteobacteria</taxon>
        <taxon>Enterobacterales</taxon>
        <taxon>Gallaecimonadaceae</taxon>
        <taxon>Gallaecimonas</taxon>
    </lineage>
</organism>
<gene>
    <name evidence="8" type="ORF">B3C1_06889</name>
</gene>
<dbReference type="PANTHER" id="PTHR47870">
    <property type="entry name" value="CYTOCHROME C-TYPE BIOGENESIS PROTEIN CCMH"/>
    <property type="match status" value="1"/>
</dbReference>
<evidence type="ECO:0000313" key="8">
    <source>
        <dbReference type="EMBL" id="EKE75382.1"/>
    </source>
</evidence>
<dbReference type="OrthoDB" id="9776053at2"/>
<evidence type="ECO:0000256" key="3">
    <source>
        <dbReference type="ARBA" id="ARBA00022748"/>
    </source>
</evidence>
<proteinExistence type="predicted"/>
<evidence type="ECO:0000256" key="5">
    <source>
        <dbReference type="PROSITE-ProRule" id="PRU00339"/>
    </source>
</evidence>
<evidence type="ECO:0000313" key="9">
    <source>
        <dbReference type="Proteomes" id="UP000006755"/>
    </source>
</evidence>
<dbReference type="eggNOG" id="COG4235">
    <property type="taxonomic scope" value="Bacteria"/>
</dbReference>
<comment type="caution">
    <text evidence="8">The sequence shown here is derived from an EMBL/GenBank/DDBJ whole genome shotgun (WGS) entry which is preliminary data.</text>
</comment>
<dbReference type="Pfam" id="PF23914">
    <property type="entry name" value="TPR_CcmH_CycH"/>
    <property type="match status" value="1"/>
</dbReference>
<feature type="domain" description="Cytochrome c-type biogenesis protein H Ig-like" evidence="6">
    <location>
        <begin position="292"/>
        <end position="397"/>
    </location>
</feature>
<keyword evidence="3" id="KW-0201">Cytochrome c-type biogenesis</keyword>
<sequence length="401" mass="43582">MTLLYLGLGALLVLAVLLVLLPPLSQGSLAQRQLNLKLYKDRRQELALEHRQGLIDDDRLAELETELKRSLLDDAEQGERAQQSVNWKVLLPGVIVLVLGALGLYWKLGSSDQLAHWQEVMGRLPTLADRVLRPDSQAPLSRDEMQDLALAVRTRLAQQDDKNGWILLGRVGFALGDGRLAAEAFQKALGLDPDNGSALLGLAQVLLVRQEEGDLDQAQRALARLLAQEPQDIDALLLAGLVAYQQQDFTKAADRWQQIAGQLAPEDPRLPVLQGRIHDAQQQLKRDGRRLVVKVDVSEALRQSLPKDATLFVFAKAPAGGPPLAAVRLPLSRLPTEVELSDATSMIPGRSLSDADSYIVGAQIAQSGTVGQTELGDLSGETGPVAASAQQVLLTIDKRIK</sequence>
<dbReference type="Proteomes" id="UP000006755">
    <property type="component" value="Unassembled WGS sequence"/>
</dbReference>
<dbReference type="PANTHER" id="PTHR47870:SF1">
    <property type="entry name" value="CYTOCHROME C-TYPE BIOGENESIS PROTEIN CCMH"/>
    <property type="match status" value="1"/>
</dbReference>
<accession>K2JLT2</accession>
<evidence type="ECO:0000259" key="6">
    <source>
        <dbReference type="Pfam" id="PF23892"/>
    </source>
</evidence>
<evidence type="ECO:0000256" key="4">
    <source>
        <dbReference type="ARBA" id="ARBA00022803"/>
    </source>
</evidence>
<dbReference type="PROSITE" id="PS50005">
    <property type="entry name" value="TPR"/>
    <property type="match status" value="1"/>
</dbReference>
<dbReference type="GO" id="GO:0017004">
    <property type="term" value="P:cytochrome complex assembly"/>
    <property type="evidence" value="ECO:0007669"/>
    <property type="project" value="UniProtKB-KW"/>
</dbReference>
<protein>
    <submittedName>
        <fullName evidence="8">Cytochrome c-type biogenesis protein CcmI</fullName>
    </submittedName>
</protein>
<dbReference type="InterPro" id="IPR056412">
    <property type="entry name" value="Ig_CycH"/>
</dbReference>
<evidence type="ECO:0000256" key="1">
    <source>
        <dbReference type="ARBA" id="ARBA00004196"/>
    </source>
</evidence>
<dbReference type="GO" id="GO:0005886">
    <property type="term" value="C:plasma membrane"/>
    <property type="evidence" value="ECO:0007669"/>
    <property type="project" value="TreeGrafter"/>
</dbReference>
<feature type="repeat" description="TPR" evidence="5">
    <location>
        <begin position="162"/>
        <end position="195"/>
    </location>
</feature>
<dbReference type="InterPro" id="IPR051263">
    <property type="entry name" value="C-type_cytochrome_biogenesis"/>
</dbReference>
<dbReference type="InterPro" id="IPR019734">
    <property type="entry name" value="TPR_rpt"/>
</dbReference>
<dbReference type="NCBIfam" id="TIGR03142">
    <property type="entry name" value="cytochro_ccmI"/>
    <property type="match status" value="1"/>
</dbReference>
<evidence type="ECO:0000256" key="2">
    <source>
        <dbReference type="ARBA" id="ARBA00022737"/>
    </source>
</evidence>